<reference evidence="1" key="1">
    <citation type="journal article" date="2020" name="Nature">
        <title>Giant virus diversity and host interactions through global metagenomics.</title>
        <authorList>
            <person name="Schulz F."/>
            <person name="Roux S."/>
            <person name="Paez-Espino D."/>
            <person name="Jungbluth S."/>
            <person name="Walsh D.A."/>
            <person name="Denef V.J."/>
            <person name="McMahon K.D."/>
            <person name="Konstantinidis K.T."/>
            <person name="Eloe-Fadrosh E.A."/>
            <person name="Kyrpides N.C."/>
            <person name="Woyke T."/>
        </authorList>
    </citation>
    <scope>NUCLEOTIDE SEQUENCE</scope>
    <source>
        <strain evidence="1">GVMAG-M-3300025880-76</strain>
    </source>
</reference>
<sequence>MFGKCDDTQKGYNPNNWDNDSHEQEVIIRIHSKSNTENGDSLVNMVENMIENNLAIPCEDYNSILHPALSIMWQERAQHLIQKFYNKPKAGVFVEYATSSGGYKHHIIYKSKINGSIYGFYMSLNNDISTLFEVDSQFWNSFDIIEKPQSKL</sequence>
<organism evidence="1">
    <name type="scientific">viral metagenome</name>
    <dbReference type="NCBI Taxonomy" id="1070528"/>
    <lineage>
        <taxon>unclassified sequences</taxon>
        <taxon>metagenomes</taxon>
        <taxon>organismal metagenomes</taxon>
    </lineage>
</organism>
<dbReference type="EMBL" id="MN740360">
    <property type="protein sequence ID" value="QHU02581.1"/>
    <property type="molecule type" value="Genomic_DNA"/>
</dbReference>
<name>A0A6C0JCI9_9ZZZZ</name>
<proteinExistence type="predicted"/>
<evidence type="ECO:0000313" key="1">
    <source>
        <dbReference type="EMBL" id="QHU02581.1"/>
    </source>
</evidence>
<protein>
    <submittedName>
        <fullName evidence="1">Uncharacterized protein</fullName>
    </submittedName>
</protein>
<dbReference type="AlphaFoldDB" id="A0A6C0JCI9"/>
<accession>A0A6C0JCI9</accession>